<accession>A0ABZ0SIT4</accession>
<name>A0ABZ0SIT4_9MICO</name>
<protein>
    <submittedName>
        <fullName evidence="1">DUF2255 family protein</fullName>
    </submittedName>
</protein>
<proteinExistence type="predicted"/>
<gene>
    <name evidence="1" type="ORF">SM116_16160</name>
</gene>
<dbReference type="Proteomes" id="UP001323798">
    <property type="component" value="Chromosome"/>
</dbReference>
<keyword evidence="2" id="KW-1185">Reference proteome</keyword>
<reference evidence="1 2" key="1">
    <citation type="submission" date="2023-11" db="EMBL/GenBank/DDBJ databases">
        <title>Genome sequence of Microbacterium rhizosphaerae KACC 19337.</title>
        <authorList>
            <person name="Choi H."/>
            <person name="Kim S."/>
            <person name="Kim Y."/>
            <person name="Kwon S.-W."/>
            <person name="Heo J."/>
        </authorList>
    </citation>
    <scope>NUCLEOTIDE SEQUENCE [LARGE SCALE GENOMIC DNA]</scope>
    <source>
        <strain evidence="1 2">KACC 19337</strain>
    </source>
</reference>
<evidence type="ECO:0000313" key="1">
    <source>
        <dbReference type="EMBL" id="WPR89276.1"/>
    </source>
</evidence>
<dbReference type="Pfam" id="PF10012">
    <property type="entry name" value="DUF2255"/>
    <property type="match status" value="1"/>
</dbReference>
<evidence type="ECO:0000313" key="2">
    <source>
        <dbReference type="Proteomes" id="UP001323798"/>
    </source>
</evidence>
<dbReference type="EMBL" id="CP139368">
    <property type="protein sequence ID" value="WPR89276.1"/>
    <property type="molecule type" value="Genomic_DNA"/>
</dbReference>
<dbReference type="RefSeq" id="WP_320941992.1">
    <property type="nucleotide sequence ID" value="NZ_BAABEU010000001.1"/>
</dbReference>
<organism evidence="1 2">
    <name type="scientific">Microbacterium rhizosphaerae</name>
    <dbReference type="NCBI Taxonomy" id="1678237"/>
    <lineage>
        <taxon>Bacteria</taxon>
        <taxon>Bacillati</taxon>
        <taxon>Actinomycetota</taxon>
        <taxon>Actinomycetes</taxon>
        <taxon>Micrococcales</taxon>
        <taxon>Microbacteriaceae</taxon>
        <taxon>Microbacterium</taxon>
    </lineage>
</organism>
<dbReference type="InterPro" id="IPR016888">
    <property type="entry name" value="UCP028498"/>
</dbReference>
<sequence length="122" mass="13299">MDAWTPEELDQLDRANTIRVAGRRVDGSSRTLVIVWQVVVGGVLYVRSVKGPEGEWYKGVVRHHEGFVSWNGGAARPVVFTADDEHDDAIDAAYLAKYGNGSATRAINSDTAKTTTLRVDPA</sequence>